<evidence type="ECO:0000313" key="4">
    <source>
        <dbReference type="Proteomes" id="UP000442469"/>
    </source>
</evidence>
<dbReference type="EMBL" id="WNZZ01000005">
    <property type="protein sequence ID" value="MUG22613.1"/>
    <property type="molecule type" value="Genomic_DNA"/>
</dbReference>
<comment type="caution">
    <text evidence="1">The sequence shown here is derived from an EMBL/GenBank/DDBJ whole genome shotgun (WGS) entry which is preliminary data.</text>
</comment>
<dbReference type="EMBL" id="JMQA01000021">
    <property type="protein sequence ID" value="KFN09818.1"/>
    <property type="molecule type" value="Genomic_DNA"/>
</dbReference>
<dbReference type="PATRIC" id="fig|44252.3.peg.2116"/>
<accession>A0A090ZHB3</accession>
<reference evidence="2 4" key="2">
    <citation type="submission" date="2019-11" db="EMBL/GenBank/DDBJ databases">
        <title>Draft genome sequences of five Paenibacillus species of dairy origin.</title>
        <authorList>
            <person name="Olajide A.M."/>
            <person name="Chen S."/>
            <person name="Lapointe G."/>
        </authorList>
    </citation>
    <scope>NUCLEOTIDE SEQUENCE [LARGE SCALE GENOMIC DNA]</scope>
    <source>
        <strain evidence="2 4">3CT49</strain>
    </source>
</reference>
<organism evidence="1 3">
    <name type="scientific">Paenibacillus macerans</name>
    <name type="common">Bacillus macerans</name>
    <dbReference type="NCBI Taxonomy" id="44252"/>
    <lineage>
        <taxon>Bacteria</taxon>
        <taxon>Bacillati</taxon>
        <taxon>Bacillota</taxon>
        <taxon>Bacilli</taxon>
        <taxon>Bacillales</taxon>
        <taxon>Paenibacillaceae</taxon>
        <taxon>Paenibacillus</taxon>
    </lineage>
</organism>
<name>A0A090ZHB3_PAEMA</name>
<evidence type="ECO:0008006" key="5">
    <source>
        <dbReference type="Google" id="ProtNLM"/>
    </source>
</evidence>
<dbReference type="STRING" id="44252.DJ90_3614"/>
<dbReference type="Gene3D" id="3.20.20.80">
    <property type="entry name" value="Glycosidases"/>
    <property type="match status" value="1"/>
</dbReference>
<dbReference type="Proteomes" id="UP000029278">
    <property type="component" value="Unassembled WGS sequence"/>
</dbReference>
<dbReference type="HOGENOM" id="CLU_022070_0_0_9"/>
<evidence type="ECO:0000313" key="3">
    <source>
        <dbReference type="Proteomes" id="UP000029278"/>
    </source>
</evidence>
<dbReference type="RefSeq" id="WP_036621640.1">
    <property type="nucleotide sequence ID" value="NZ_BGML01000009.1"/>
</dbReference>
<dbReference type="GeneID" id="77006335"/>
<gene>
    <name evidence="1" type="ORF">DJ90_3614</name>
    <name evidence="2" type="ORF">GNQ08_09345</name>
</gene>
<keyword evidence="3" id="KW-1185">Reference proteome</keyword>
<evidence type="ECO:0000313" key="1">
    <source>
        <dbReference type="EMBL" id="KFN09818.1"/>
    </source>
</evidence>
<dbReference type="Gene3D" id="2.60.40.1190">
    <property type="match status" value="1"/>
</dbReference>
<reference evidence="1 3" key="1">
    <citation type="submission" date="2014-04" db="EMBL/GenBank/DDBJ databases">
        <authorList>
            <person name="Bishop-Lilly K.A."/>
            <person name="Broomall S.M."/>
            <person name="Chain P.S."/>
            <person name="Chertkov O."/>
            <person name="Coyne S.R."/>
            <person name="Daligault H.E."/>
            <person name="Davenport K.W."/>
            <person name="Erkkila T."/>
            <person name="Frey K.G."/>
            <person name="Gibbons H.S."/>
            <person name="Gu W."/>
            <person name="Jaissle J."/>
            <person name="Johnson S.L."/>
            <person name="Koroleva G.I."/>
            <person name="Ladner J.T."/>
            <person name="Lo C.-C."/>
            <person name="Minogue T.D."/>
            <person name="Munk C."/>
            <person name="Palacios G.F."/>
            <person name="Redden C.L."/>
            <person name="Rosenzweig C.N."/>
            <person name="Scholz M.B."/>
            <person name="Teshima H."/>
            <person name="Xu Y."/>
        </authorList>
    </citation>
    <scope>NUCLEOTIDE SEQUENCE [LARGE SCALE GENOMIC DNA]</scope>
    <source>
        <strain evidence="1 3">8244</strain>
    </source>
</reference>
<protein>
    <recommendedName>
        <fullName evidence="5">Family 2 glycosyl transferase</fullName>
    </recommendedName>
</protein>
<dbReference type="AlphaFoldDB" id="A0A090ZHB3"/>
<sequence length="748" mass="84752">MTRLMRKRLAVWLALGAVLIAGGIYLVLQQLPPPINSFKAADGAELTFRTSKDQFMAYEGDGQWRKMFVKGVNLGATVPGHFPGEFPLTEEDYLRWFKQIDDMGANVIRIYTVHNPVFYKALVKYNRDKEGDPLYFIQGIWSPEEQLIEQQDAYIPGIKEAFHKEIEKAVKAVYGDLNTPVQPGTSGGKYTANAGPYLMAWHIGTEWDPEMVDNTNRKHADVQPYQGQYFGATKEASPFESWLAELVDDTARQERAYGWEHPMTFTNWVTTDVLKHPGEPLFEEDLASVDATHIKPLDWEAGYFAAYHVYPYYPDFFHLDKTLETIPDGNGDYNTYKAYLQELKAYYKDIPVMVTEYGVPSSLGVSHLGRGGRNQGGHNEQEQGEIDVSLTKDIYDTGYAGAILFMWQDEWFKKTWNTMRFEIPEDRRAFWLNVLTNEKMFGLVSMGPGKEDEITIDGKLDDWDLLPEGEVQSWDRPAPGIDRLRVTHDEAYVYVGLTLSEPFDPKKRKIALGTDTQPGGDQPVAELPGQTLSDGLEGLIMIGNDDETEVLTAPSYDFHQRLYGRYGYWMLEDRTAQEKVKFQPWKLAVSLTMTPPDTRTAHPFQDMTVGKLTRGTSNRGSEDFNSLTSWQYSGKEIELRVPWMLLGFADPSSLQVVDYGPLKKDRTFGTAKTSGITFVPWVVDRASGQVIGSGTGKGTAGPGSRQGVLQLESYPKYVWPAWETVKYTEHLKSGYYALQAFYKSLPER</sequence>
<dbReference type="Proteomes" id="UP000442469">
    <property type="component" value="Unassembled WGS sequence"/>
</dbReference>
<proteinExistence type="predicted"/>
<dbReference type="SUPFAM" id="SSF51445">
    <property type="entry name" value="(Trans)glycosidases"/>
    <property type="match status" value="1"/>
</dbReference>
<evidence type="ECO:0000313" key="2">
    <source>
        <dbReference type="EMBL" id="MUG22613.1"/>
    </source>
</evidence>
<dbReference type="OrthoDB" id="916275at2"/>
<dbReference type="InterPro" id="IPR017853">
    <property type="entry name" value="GH"/>
</dbReference>